<dbReference type="Proteomes" id="UP000187321">
    <property type="component" value="Plasmid unnamed1"/>
</dbReference>
<dbReference type="KEGG" id="hda:BB347_17245"/>
<accession>A0A1N7FHJ9</accession>
<sequence>MDDCPRRTLLGGIGATVAATTAGCLSLTDDSAPSDGGSEDDDDVDVETLFEYVPDAFDSEITLTAADIDRLETADTPDGYGLAFGLGTAALQEWGGNADAVSSGIVVEDADDFSVPLTVISLEDGDLDALDLETDVSLESKDHDSGVSYEYGTHDDSDDIVAVVDDVALFAESESTIDAALETVGDDEPTLLDEEPALSEGLDYISDADTRTAITDVDDEVPEFDLDGDDIDYVAFATTVVDADTLEHTYVYGLASESLVTDEIVSAFEAELAQEPAHLGDEPTIETDDNVVTLSWTTDLEAQRQAADHDSPSGLQVESFDPDDEYVHVRFTSGDPTPVDELTIELEDEEYDEEIWADGQTEVGEDDTIRFEMDVLEPNLSVTVSHEGDGFGSSFGTTIFNNFVFDFQYDANAEAMTIRYEDEYALDGDKLAVGVYDGELNFDSEDDPVTSETPWEGAALEEGDEVTLESLEPGQTVVVGWEDPTIENSLAQRTVQPPGVPLIEYEYETNRLTVELTFEGDDSEPADDYELRIDDEPASTQWSDDGDTVSDGSTLTLDDVETGAQIGVFWDGDFHIGGSSAVPSVDIVAEIDGDALVLEYEDGPSLPVSSLEVDVFGDGETTEIDLEEEVDETFEEGERVTLMENVETEQMTPSVSLRYDGNVIGSAFPDV</sequence>
<proteinExistence type="predicted"/>
<geneLocation type="plasmid" evidence="1">
    <name>unnamed1</name>
</geneLocation>
<evidence type="ECO:0000313" key="1">
    <source>
        <dbReference type="EMBL" id="APX98450.1"/>
    </source>
</evidence>
<dbReference type="GeneID" id="30957726"/>
<protein>
    <submittedName>
        <fullName evidence="2">Uncharacterized protein</fullName>
    </submittedName>
</protein>
<organism evidence="2 3">
    <name type="scientific">Natronorubrum daqingense</name>
    <dbReference type="NCBI Taxonomy" id="588898"/>
    <lineage>
        <taxon>Archaea</taxon>
        <taxon>Methanobacteriati</taxon>
        <taxon>Methanobacteriota</taxon>
        <taxon>Stenosarchaea group</taxon>
        <taxon>Halobacteria</taxon>
        <taxon>Halobacteriales</taxon>
        <taxon>Natrialbaceae</taxon>
        <taxon>Natronorubrum</taxon>
    </lineage>
</organism>
<gene>
    <name evidence="1" type="ORF">BB347_17245</name>
    <name evidence="2" type="ORF">SAMN05421809_3235</name>
</gene>
<name>A0A1N7FHJ9_9EURY</name>
<keyword evidence="1" id="KW-0614">Plasmid</keyword>
<dbReference type="EMBL" id="FTNP01000006">
    <property type="protein sequence ID" value="SIR99770.1"/>
    <property type="molecule type" value="Genomic_DNA"/>
</dbReference>
<dbReference type="PROSITE" id="PS51257">
    <property type="entry name" value="PROKAR_LIPOPROTEIN"/>
    <property type="match status" value="1"/>
</dbReference>
<dbReference type="AlphaFoldDB" id="A0A1N7FHJ9"/>
<evidence type="ECO:0000313" key="4">
    <source>
        <dbReference type="Proteomes" id="UP000187321"/>
    </source>
</evidence>
<evidence type="ECO:0000313" key="2">
    <source>
        <dbReference type="EMBL" id="SIR99770.1"/>
    </source>
</evidence>
<reference evidence="2 3" key="2">
    <citation type="submission" date="2017-01" db="EMBL/GenBank/DDBJ databases">
        <authorList>
            <person name="Mah S.A."/>
            <person name="Swanson W.J."/>
            <person name="Moy G.W."/>
            <person name="Vacquier V.D."/>
        </authorList>
    </citation>
    <scope>NUCLEOTIDE SEQUENCE [LARGE SCALE GENOMIC DNA]</scope>
    <source>
        <strain evidence="2 3">CGMCC 1.8909</strain>
    </source>
</reference>
<evidence type="ECO:0000313" key="3">
    <source>
        <dbReference type="Proteomes" id="UP000185687"/>
    </source>
</evidence>
<reference evidence="1 4" key="1">
    <citation type="submission" date="2017-01" db="EMBL/GenBank/DDBJ databases">
        <title>Complete genome sequence of Haloterrigena daqingensis type strain (JX313T).</title>
        <authorList>
            <person name="Shuang W."/>
        </authorList>
    </citation>
    <scope>NUCLEOTIDE SEQUENCE [LARGE SCALE GENOMIC DNA]</scope>
    <source>
        <strain evidence="4">JX313</strain>
        <strain evidence="1">JX313T</strain>
        <plasmid evidence="4">Plasmid unnamed1</plasmid>
        <plasmid evidence="1">unnamed1</plasmid>
    </source>
</reference>
<keyword evidence="3" id="KW-1185">Reference proteome</keyword>
<dbReference type="RefSeq" id="WP_076583445.1">
    <property type="nucleotide sequence ID" value="NZ_CP019328.1"/>
</dbReference>
<dbReference type="Proteomes" id="UP000185687">
    <property type="component" value="Unassembled WGS sequence"/>
</dbReference>
<dbReference type="OrthoDB" id="205201at2157"/>
<dbReference type="EMBL" id="CP019328">
    <property type="protein sequence ID" value="APX98450.1"/>
    <property type="molecule type" value="Genomic_DNA"/>
</dbReference>